<organism evidence="3">
    <name type="scientific">uncultured virus</name>
    <dbReference type="NCBI Taxonomy" id="340016"/>
    <lineage>
        <taxon>Viruses</taxon>
        <taxon>environmental samples</taxon>
    </lineage>
</organism>
<accession>A0A218ML58</accession>
<dbReference type="InterPro" id="IPR001791">
    <property type="entry name" value="Laminin_G"/>
</dbReference>
<evidence type="ECO:0000256" key="1">
    <source>
        <dbReference type="SAM" id="MobiDB-lite"/>
    </source>
</evidence>
<feature type="domain" description="Laminin G" evidence="2">
    <location>
        <begin position="546"/>
        <end position="654"/>
    </location>
</feature>
<reference evidence="3" key="2">
    <citation type="journal article" date="2017" name="Nat. Commun.">
        <title>Single-virus genomics reveals hidden cosmopolitan and abundant viruses.</title>
        <authorList>
            <person name="Martinez-Hernandez F."/>
            <person name="Fornas O."/>
            <person name="Lluesma Gomez M."/>
            <person name="Bolduc B."/>
            <person name="de la Cruz Pena M.J."/>
            <person name="Martinez J.M."/>
            <person name="Anton J."/>
            <person name="Gasol J.M."/>
            <person name="Rosselli R."/>
            <person name="Rodriguez-Valera F."/>
            <person name="Sullivan M.B."/>
            <person name="Acinas S.G."/>
            <person name="Martinez-Garcia M."/>
        </authorList>
    </citation>
    <scope>NUCLEOTIDE SEQUENCE</scope>
</reference>
<dbReference type="EMBL" id="KY052811">
    <property type="protein sequence ID" value="ASF00001.1"/>
    <property type="molecule type" value="Genomic_DNA"/>
</dbReference>
<dbReference type="Gene3D" id="2.60.120.200">
    <property type="match status" value="1"/>
</dbReference>
<proteinExistence type="predicted"/>
<dbReference type="Pfam" id="PF02210">
    <property type="entry name" value="Laminin_G_2"/>
    <property type="match status" value="1"/>
</dbReference>
<reference evidence="3" key="1">
    <citation type="submission" date="2016-10" db="EMBL/GenBank/DDBJ databases">
        <authorList>
            <person name="Varghese N."/>
        </authorList>
    </citation>
    <scope>NUCLEOTIDE SEQUENCE</scope>
</reference>
<dbReference type="InterPro" id="IPR013320">
    <property type="entry name" value="ConA-like_dom_sf"/>
</dbReference>
<evidence type="ECO:0000313" key="3">
    <source>
        <dbReference type="EMBL" id="ASF00001.1"/>
    </source>
</evidence>
<sequence>MSEVYKKFTAQDYSVVPFNAHKQYKFESQSAADNKITWHNVSWTSESISLYTSASSIYGGDTKNVVKYNQIDHLFYKNFKKDILNRFGYNNYLKQERKLYSKAQILSIPSGLYGHEIKPGDFYLSSSNYEIIDDTHGNLIISGTNLNHYPTDVRKNVFKLEPIKAFKAYDLNTIPGYAVKLIDPQDKEAGITKRFWRRGISNPNTTPNYTTPINLSETDDSYYFNNFKYNKVNFSENELLGSGDNVFSSVNFDSSIGSHIKAPHNDKYNFNDEDFSISFYIEPSPVGSTILNQSSSIGQSFGGGIIYNIDSGHIYVISTNAVGRYSNTQNVQYAWGVLGANQNAGVGNVQTGINGTPKIGDGQQQLVNMTNADSNAPGHLGNFMSNFNHNGYTDWYIPTITEIHSADTNLKIFNPDLTTNPLFTNLDNSLGLDQVEGRLLTSTESPSPFIDFFVNYTSGSVTGGKASKTLPNLNGGPTVTTFLPVRKIPIGVSNQYIGYDKVKRYIVCKSGTQTVSPSDLNPGTQTIKNTTKSGSSQPLDTLSQPQFPFEIYMQSQSLYFARSDGKNTITISSILTGSSNHPEQHHVLCQKSSSIMEIYVDGNKIVEASDSSLEETRNLANLYIGSKGILSKKDGNNTLGDTGFFNGSLSCINIWNNNYNTASIKNISESIDASPYVGNIFYQNGFVVLTKPTIQDVDVPSLRIKPFDFNGSDNIDQRMQNFTYTQVDPTLPLTFQNGLDIKPDGTRYYGANQNAGGSVQNNLKHQFPTHLYQFNMSTPFDLHSATSSIDNATAAEKTYAVISSSLPYLWMNPKDIKFHPSGTSLYFIGTGYSNLSSSEHPTRAELDAGYTAGTYQKEKHRVRGGIVQIPIGKFFDISSGSRVNQTNPAGTSSLKLEESKVYDTTYIKYNAIYDDSTYSGQNYKRWGGISPEAFTFSTDGTKFFTVHQEDRVRWDAGNFHNNEFGPTRYPGAINDGIKSSYTIIEHNLTTAFDISTIQTTGLFELNGETGTTTDIALANAIPEKYNHSGRKLDLLDLSSPEGSPLQVRSITFNKKGTRMYLLSRMTSISQPFGFRFKQGGWGTFGDPNSGWLPGISVADPVLERQGPRIWEYKLTIPFDITSAIYKKSKALAKPGGILEQMDLRNDSAPGTITYDDRAALQALRFSKNGRYVYIANSGTGPTAGGFDNRALSRLNLSHVFEPKEYKIQFQGSHLIYENEYQCTVDEYEFNDTLNISARKIRTQDSHELADFATGSLFKPYVTTIGLYNEENELLVVGKLGQPVRTSNETDTTFVLRWDT</sequence>
<name>A0A218ML58_9VIRU</name>
<dbReference type="SUPFAM" id="SSF49899">
    <property type="entry name" value="Concanavalin A-like lectins/glucanases"/>
    <property type="match status" value="1"/>
</dbReference>
<feature type="region of interest" description="Disordered" evidence="1">
    <location>
        <begin position="517"/>
        <end position="539"/>
    </location>
</feature>
<protein>
    <recommendedName>
        <fullName evidence="2">Laminin G domain-containing protein</fullName>
    </recommendedName>
</protein>
<evidence type="ECO:0000259" key="2">
    <source>
        <dbReference type="Pfam" id="PF02210"/>
    </source>
</evidence>